<dbReference type="InterPro" id="IPR007409">
    <property type="entry name" value="Restrct_endonuc_type1_HsdR_N"/>
</dbReference>
<evidence type="ECO:0000256" key="8">
    <source>
        <dbReference type="ARBA" id="ARBA00022801"/>
    </source>
</evidence>
<keyword evidence="6" id="KW-0680">Restriction system</keyword>
<comment type="catalytic activity">
    <reaction evidence="1">
        <text>Endonucleolytic cleavage of DNA to give random double-stranded fragments with terminal 5'-phosphates, ATP is simultaneously hydrolyzed.</text>
        <dbReference type="EC" id="3.1.21.3"/>
    </reaction>
</comment>
<gene>
    <name evidence="12" type="ORF">NCTC12224_00873</name>
</gene>
<dbReference type="CDD" id="cd22332">
    <property type="entry name" value="HsdR_N"/>
    <property type="match status" value="1"/>
</dbReference>
<dbReference type="EMBL" id="UHFN01000007">
    <property type="protein sequence ID" value="SUN60430.1"/>
    <property type="molecule type" value="Genomic_DNA"/>
</dbReference>
<evidence type="ECO:0000256" key="10">
    <source>
        <dbReference type="ARBA" id="ARBA00023125"/>
    </source>
</evidence>
<keyword evidence="13" id="KW-1185">Reference proteome</keyword>
<evidence type="ECO:0000256" key="2">
    <source>
        <dbReference type="ARBA" id="ARBA00008598"/>
    </source>
</evidence>
<dbReference type="InterPro" id="IPR051268">
    <property type="entry name" value="Type-I_R_enzyme_R_subunit"/>
</dbReference>
<protein>
    <recommendedName>
        <fullName evidence="3">type I site-specific deoxyribonuclease</fullName>
        <ecNumber evidence="3">3.1.21.3</ecNumber>
    </recommendedName>
</protein>
<evidence type="ECO:0000256" key="4">
    <source>
        <dbReference type="ARBA" id="ARBA00022722"/>
    </source>
</evidence>
<reference evidence="12 13" key="1">
    <citation type="submission" date="2018-06" db="EMBL/GenBank/DDBJ databases">
        <authorList>
            <consortium name="Pathogen Informatics"/>
            <person name="Doyle S."/>
        </authorList>
    </citation>
    <scope>NUCLEOTIDE SEQUENCE [LARGE SCALE GENOMIC DNA]</scope>
    <source>
        <strain evidence="12 13">NCTC12224</strain>
    </source>
</reference>
<keyword evidence="9" id="KW-0067">ATP-binding</keyword>
<accession>A0A380K813</accession>
<dbReference type="PANTHER" id="PTHR30195:SF15">
    <property type="entry name" value="TYPE I RESTRICTION ENZYME HINDI ENDONUCLEASE SUBUNIT"/>
    <property type="match status" value="1"/>
</dbReference>
<evidence type="ECO:0000256" key="5">
    <source>
        <dbReference type="ARBA" id="ARBA00022741"/>
    </source>
</evidence>
<evidence type="ECO:0000313" key="12">
    <source>
        <dbReference type="EMBL" id="SUN60430.1"/>
    </source>
</evidence>
<proteinExistence type="inferred from homology"/>
<dbReference type="AlphaFoldDB" id="A0A380K813"/>
<evidence type="ECO:0000256" key="6">
    <source>
        <dbReference type="ARBA" id="ARBA00022747"/>
    </source>
</evidence>
<name>A0A380K813_9STRE</name>
<keyword evidence="4" id="KW-0540">Nuclease</keyword>
<dbReference type="GO" id="GO:0009307">
    <property type="term" value="P:DNA restriction-modification system"/>
    <property type="evidence" value="ECO:0007669"/>
    <property type="project" value="UniProtKB-KW"/>
</dbReference>
<evidence type="ECO:0000313" key="13">
    <source>
        <dbReference type="Proteomes" id="UP000254924"/>
    </source>
</evidence>
<dbReference type="GO" id="GO:0005524">
    <property type="term" value="F:ATP binding"/>
    <property type="evidence" value="ECO:0007669"/>
    <property type="project" value="UniProtKB-KW"/>
</dbReference>
<sequence length="210" mass="24614">MEHNELTRVQLPAAVHLTRLGYTYIKNKELRQDKDEETNILINRFRSAFLSLNSDANQEDFDNVFKNIKVELAQDDLGKSFFERLQGKKEYKLIDWENLENNTFEFSLEVECVNDGEEFRPDITLFINGLPLSFIEVKKPNAIRDGKIGIQSEFERIEKRFKNKKFRKFINITQLITYSDNKEYDQTQGGAVSGLLLFINSLPKNEIQCF</sequence>
<keyword evidence="7" id="KW-0255">Endonuclease</keyword>
<dbReference type="GO" id="GO:0009035">
    <property type="term" value="F:type I site-specific deoxyribonuclease activity"/>
    <property type="evidence" value="ECO:0007669"/>
    <property type="project" value="UniProtKB-EC"/>
</dbReference>
<comment type="similarity">
    <text evidence="2">Belongs to the HsdR family.</text>
</comment>
<dbReference type="Gene3D" id="3.90.1570.50">
    <property type="match status" value="1"/>
</dbReference>
<evidence type="ECO:0000259" key="11">
    <source>
        <dbReference type="Pfam" id="PF04313"/>
    </source>
</evidence>
<dbReference type="GO" id="GO:0003677">
    <property type="term" value="F:DNA binding"/>
    <property type="evidence" value="ECO:0007669"/>
    <property type="project" value="UniProtKB-KW"/>
</dbReference>
<organism evidence="12 13">
    <name type="scientific">Streptococcus hyointestinalis</name>
    <dbReference type="NCBI Taxonomy" id="1337"/>
    <lineage>
        <taxon>Bacteria</taxon>
        <taxon>Bacillati</taxon>
        <taxon>Bacillota</taxon>
        <taxon>Bacilli</taxon>
        <taxon>Lactobacillales</taxon>
        <taxon>Streptococcaceae</taxon>
        <taxon>Streptococcus</taxon>
    </lineage>
</organism>
<keyword evidence="10" id="KW-0238">DNA-binding</keyword>
<evidence type="ECO:0000256" key="1">
    <source>
        <dbReference type="ARBA" id="ARBA00000851"/>
    </source>
</evidence>
<dbReference type="Proteomes" id="UP000254924">
    <property type="component" value="Unassembled WGS sequence"/>
</dbReference>
<dbReference type="PANTHER" id="PTHR30195">
    <property type="entry name" value="TYPE I SITE-SPECIFIC DEOXYRIBONUCLEASE PROTEIN SUBUNIT M AND R"/>
    <property type="match status" value="1"/>
</dbReference>
<keyword evidence="5" id="KW-0547">Nucleotide-binding</keyword>
<dbReference type="EC" id="3.1.21.3" evidence="3"/>
<dbReference type="Pfam" id="PF04313">
    <property type="entry name" value="HSDR_N"/>
    <property type="match status" value="1"/>
</dbReference>
<evidence type="ECO:0000256" key="7">
    <source>
        <dbReference type="ARBA" id="ARBA00022759"/>
    </source>
</evidence>
<evidence type="ECO:0000256" key="3">
    <source>
        <dbReference type="ARBA" id="ARBA00012654"/>
    </source>
</evidence>
<keyword evidence="8" id="KW-0378">Hydrolase</keyword>
<feature type="domain" description="Restriction endonuclease type I HsdR N-terminal" evidence="11">
    <location>
        <begin position="4"/>
        <end position="179"/>
    </location>
</feature>
<evidence type="ECO:0000256" key="9">
    <source>
        <dbReference type="ARBA" id="ARBA00022840"/>
    </source>
</evidence>